<organism evidence="5 6">
    <name type="scientific">Paraburkholderia bengalensis</name>
    <dbReference type="NCBI Taxonomy" id="2747562"/>
    <lineage>
        <taxon>Bacteria</taxon>
        <taxon>Pseudomonadati</taxon>
        <taxon>Pseudomonadota</taxon>
        <taxon>Betaproteobacteria</taxon>
        <taxon>Burkholderiales</taxon>
        <taxon>Burkholderiaceae</taxon>
        <taxon>Paraburkholderia</taxon>
    </lineage>
</organism>
<keyword evidence="1" id="KW-0805">Transcription regulation</keyword>
<dbReference type="PANTHER" id="PTHR33154">
    <property type="entry name" value="TRANSCRIPTIONAL REGULATOR, ARSR FAMILY"/>
    <property type="match status" value="1"/>
</dbReference>
<proteinExistence type="predicted"/>
<protein>
    <submittedName>
        <fullName evidence="5">Helix-turn-helix transcriptional regulator</fullName>
    </submittedName>
</protein>
<sequence length="118" mass="13006">MSPAMKDFDAMIRALAHPFRRKVLHWLADPGSHFADTEYALLHGVSAGMIHSKSGLSQSTVSAHLAQLERAGFINAKKVGQWVIFTRNETAIHEFGGWLRDDIAPLGEHGNTVEAEQT</sequence>
<keyword evidence="2" id="KW-0238">DNA-binding</keyword>
<dbReference type="Proteomes" id="UP001386437">
    <property type="component" value="Unassembled WGS sequence"/>
</dbReference>
<keyword evidence="6" id="KW-1185">Reference proteome</keyword>
<dbReference type="EMBL" id="JACFYJ010000008">
    <property type="protein sequence ID" value="MEI5997130.1"/>
    <property type="molecule type" value="Genomic_DNA"/>
</dbReference>
<accession>A0ABU8ING6</accession>
<gene>
    <name evidence="5" type="ORF">H3V53_07920</name>
</gene>
<dbReference type="SMART" id="SM00418">
    <property type="entry name" value="HTH_ARSR"/>
    <property type="match status" value="1"/>
</dbReference>
<comment type="caution">
    <text evidence="5">The sequence shown here is derived from an EMBL/GenBank/DDBJ whole genome shotgun (WGS) entry which is preliminary data.</text>
</comment>
<evidence type="ECO:0000313" key="6">
    <source>
        <dbReference type="Proteomes" id="UP001386437"/>
    </source>
</evidence>
<dbReference type="SUPFAM" id="SSF46785">
    <property type="entry name" value="Winged helix' DNA-binding domain"/>
    <property type="match status" value="1"/>
</dbReference>
<name>A0ABU8ING6_9BURK</name>
<dbReference type="InterPro" id="IPR001845">
    <property type="entry name" value="HTH_ArsR_DNA-bd_dom"/>
</dbReference>
<evidence type="ECO:0000259" key="4">
    <source>
        <dbReference type="SMART" id="SM00418"/>
    </source>
</evidence>
<dbReference type="CDD" id="cd00090">
    <property type="entry name" value="HTH_ARSR"/>
    <property type="match status" value="1"/>
</dbReference>
<dbReference type="InterPro" id="IPR036390">
    <property type="entry name" value="WH_DNA-bd_sf"/>
</dbReference>
<keyword evidence="3" id="KW-0804">Transcription</keyword>
<dbReference type="InterPro" id="IPR036388">
    <property type="entry name" value="WH-like_DNA-bd_sf"/>
</dbReference>
<evidence type="ECO:0000256" key="3">
    <source>
        <dbReference type="ARBA" id="ARBA00023163"/>
    </source>
</evidence>
<evidence type="ECO:0000256" key="2">
    <source>
        <dbReference type="ARBA" id="ARBA00023125"/>
    </source>
</evidence>
<feature type="domain" description="HTH arsR-type" evidence="4">
    <location>
        <begin position="10"/>
        <end position="101"/>
    </location>
</feature>
<dbReference type="Pfam" id="PF01022">
    <property type="entry name" value="HTH_5"/>
    <property type="match status" value="1"/>
</dbReference>
<dbReference type="PANTHER" id="PTHR33154:SF33">
    <property type="entry name" value="TRANSCRIPTIONAL REPRESSOR SDPR"/>
    <property type="match status" value="1"/>
</dbReference>
<dbReference type="InterPro" id="IPR011991">
    <property type="entry name" value="ArsR-like_HTH"/>
</dbReference>
<evidence type="ECO:0000256" key="1">
    <source>
        <dbReference type="ARBA" id="ARBA00023015"/>
    </source>
</evidence>
<reference evidence="5 6" key="1">
    <citation type="journal article" date="2022" name="Arch. Microbiol.">
        <title>Paraburkholderia bengalensis sp. nov. isolated from roots of Oryza sativa, IR64.</title>
        <authorList>
            <person name="Nag P."/>
            <person name="Mondal N."/>
            <person name="Sarkar J."/>
            <person name="Das S."/>
        </authorList>
    </citation>
    <scope>NUCLEOTIDE SEQUENCE [LARGE SCALE GENOMIC DNA]</scope>
    <source>
        <strain evidence="5 6">IR64_4_BI</strain>
    </source>
</reference>
<evidence type="ECO:0000313" key="5">
    <source>
        <dbReference type="EMBL" id="MEI5997130.1"/>
    </source>
</evidence>
<dbReference type="InterPro" id="IPR051081">
    <property type="entry name" value="HTH_MetalResp_TranReg"/>
</dbReference>
<dbReference type="Gene3D" id="1.10.10.10">
    <property type="entry name" value="Winged helix-like DNA-binding domain superfamily/Winged helix DNA-binding domain"/>
    <property type="match status" value="1"/>
</dbReference>